<dbReference type="CDD" id="cd11347">
    <property type="entry name" value="AmyAc_1"/>
    <property type="match status" value="1"/>
</dbReference>
<dbReference type="InterPro" id="IPR006047">
    <property type="entry name" value="GH13_cat_dom"/>
</dbReference>
<keyword evidence="3" id="KW-1185">Reference proteome</keyword>
<accession>Q8KFI6</accession>
<dbReference type="SMR" id="Q8KFI6"/>
<dbReference type="Proteomes" id="UP000001007">
    <property type="component" value="Chromosome"/>
</dbReference>
<proteinExistence type="predicted"/>
<dbReference type="eggNOG" id="COG0366">
    <property type="taxonomic scope" value="Bacteria"/>
</dbReference>
<dbReference type="CAZy" id="GH13">
    <property type="family name" value="Glycoside Hydrolase Family 13"/>
</dbReference>
<dbReference type="HOGENOM" id="CLU_043801_0_0_10"/>
<organism evidence="2 3">
    <name type="scientific">Chlorobaculum tepidum (strain ATCC 49652 / DSM 12025 / NBRC 103806 / TLS)</name>
    <name type="common">Chlorobium tepidum</name>
    <dbReference type="NCBI Taxonomy" id="194439"/>
    <lineage>
        <taxon>Bacteria</taxon>
        <taxon>Pseudomonadati</taxon>
        <taxon>Chlorobiota</taxon>
        <taxon>Chlorobiia</taxon>
        <taxon>Chlorobiales</taxon>
        <taxon>Chlorobiaceae</taxon>
        <taxon>Chlorobaculum</taxon>
    </lineage>
</organism>
<evidence type="ECO:0000313" key="3">
    <source>
        <dbReference type="Proteomes" id="UP000001007"/>
    </source>
</evidence>
<sequence>MGVWRPSRYSAAIAASHRGLRSELLDYLKDLQAEDIVSSPYSIPAYEVSKVIGGQEALVAFRKRLADMGIKLILDFVPNHMALDNRWLPEHPEYFVTISRHEQCHDPSSCFEYTKGKYLAHGKDPYFPPWTDTLQLNYANPATHEMMIHNLSHISDLCDGVRCDVAMLILKDVFNTTWQNLAGKMSEEFWPKAIEAIRHKHPKFLFLAESYWNRESELQQLGFDFTYDKPFYDYLGASPVNVPKLKGHLLADWEYQQKLCRFIENHDEVRASERFGPNHAVAALVMLTSPGMNLIHQGQMLGLKKKIPVQLIRHSKEPSDKALLHLYLKLFEFRREAVIQEGHTEWLELNTNGQSLCFGYCRTIPDVYAFILANFSATGIDTQFSHPALAGLGDSAITALSTRFPEHPHELHLHDSTLSIRLAPHEGVLLIAKNS</sequence>
<dbReference type="STRING" id="194439.CT0340"/>
<dbReference type="KEGG" id="cte:CT0340"/>
<reference evidence="2 3" key="1">
    <citation type="journal article" date="2002" name="Proc. Natl. Acad. Sci. U.S.A.">
        <title>The complete genome sequence of Chlorobium tepidum TLS, a photosynthetic, anaerobic, green-sulfur bacterium.</title>
        <authorList>
            <person name="Eisen J.A."/>
            <person name="Nelson K.E."/>
            <person name="Paulsen I.T."/>
            <person name="Heidelberg J.F."/>
            <person name="Wu M."/>
            <person name="Dodson R.J."/>
            <person name="Deboy R."/>
            <person name="Gwinn M.L."/>
            <person name="Nelson W.C."/>
            <person name="Haft D.H."/>
            <person name="Hickey E.K."/>
            <person name="Peterson J.D."/>
            <person name="Durkin A.S."/>
            <person name="Kolonay J.L."/>
            <person name="Yang F."/>
            <person name="Holt I."/>
            <person name="Umayam L.A."/>
            <person name="Mason T."/>
            <person name="Brenner M."/>
            <person name="Shea T.P."/>
            <person name="Parksey D."/>
            <person name="Nierman W.C."/>
            <person name="Feldblyum T.V."/>
            <person name="Hansen C.L."/>
            <person name="Craven M.B."/>
            <person name="Radune D."/>
            <person name="Vamathevan J."/>
            <person name="Khouri H."/>
            <person name="White O."/>
            <person name="Gruber T.M."/>
            <person name="Ketchum K.A."/>
            <person name="Venter J.C."/>
            <person name="Tettelin H."/>
            <person name="Bryant D.A."/>
            <person name="Fraser C.M."/>
        </authorList>
    </citation>
    <scope>NUCLEOTIDE SEQUENCE [LARGE SCALE GENOMIC DNA]</scope>
    <source>
        <strain evidence="3">ATCC 49652 / DSM 12025 / NBRC 103806 / TLS</strain>
    </source>
</reference>
<dbReference type="GO" id="GO:0005975">
    <property type="term" value="P:carbohydrate metabolic process"/>
    <property type="evidence" value="ECO:0007669"/>
    <property type="project" value="InterPro"/>
</dbReference>
<dbReference type="OrthoDB" id="9805159at2"/>
<name>Q8KFI6_CHLTE</name>
<dbReference type="EnsemblBacteria" id="AAM71586">
    <property type="protein sequence ID" value="AAM71586"/>
    <property type="gene ID" value="CT0340"/>
</dbReference>
<dbReference type="InterPro" id="IPR017853">
    <property type="entry name" value="GH"/>
</dbReference>
<dbReference type="PANTHER" id="PTHR47786">
    <property type="entry name" value="ALPHA-1,4-GLUCAN:MALTOSE-1-PHOSPHATE MALTOSYLTRANSFERASE"/>
    <property type="match status" value="1"/>
</dbReference>
<gene>
    <name evidence="2" type="ordered locus">CT0340</name>
</gene>
<evidence type="ECO:0000259" key="1">
    <source>
        <dbReference type="SMART" id="SM00642"/>
    </source>
</evidence>
<protein>
    <submittedName>
        <fullName evidence="2">Alpha-amylase family protein</fullName>
    </submittedName>
</protein>
<feature type="domain" description="Glycosyl hydrolase family 13 catalytic" evidence="1">
    <location>
        <begin position="14"/>
        <end position="334"/>
    </location>
</feature>
<dbReference type="SMART" id="SM00642">
    <property type="entry name" value="Aamy"/>
    <property type="match status" value="1"/>
</dbReference>
<dbReference type="SUPFAM" id="SSF51445">
    <property type="entry name" value="(Trans)glycosidases"/>
    <property type="match status" value="1"/>
</dbReference>
<dbReference type="Gene3D" id="3.20.20.80">
    <property type="entry name" value="Glycosidases"/>
    <property type="match status" value="1"/>
</dbReference>
<dbReference type="EMBL" id="AE006470">
    <property type="protein sequence ID" value="AAM71586.1"/>
    <property type="molecule type" value="Genomic_DNA"/>
</dbReference>
<dbReference type="AlphaFoldDB" id="Q8KFI6"/>
<dbReference type="PANTHER" id="PTHR47786:SF2">
    <property type="entry name" value="GLYCOSYL HYDROLASE FAMILY 13 CATALYTIC DOMAIN-CONTAINING PROTEIN"/>
    <property type="match status" value="1"/>
</dbReference>
<dbReference type="Pfam" id="PF00128">
    <property type="entry name" value="Alpha-amylase"/>
    <property type="match status" value="1"/>
</dbReference>
<evidence type="ECO:0000313" key="2">
    <source>
        <dbReference type="EMBL" id="AAM71586.1"/>
    </source>
</evidence>